<dbReference type="PRINTS" id="PR00344">
    <property type="entry name" value="BCTRLSENSOR"/>
</dbReference>
<dbReference type="PANTHER" id="PTHR43547">
    <property type="entry name" value="TWO-COMPONENT HISTIDINE KINASE"/>
    <property type="match status" value="1"/>
</dbReference>
<keyword evidence="4" id="KW-0808">Transferase</keyword>
<dbReference type="EMBL" id="JAIFTX010000029">
    <property type="protein sequence ID" value="MBX7291610.1"/>
    <property type="molecule type" value="Genomic_DNA"/>
</dbReference>
<dbReference type="InterPro" id="IPR003961">
    <property type="entry name" value="FN3_dom"/>
</dbReference>
<dbReference type="SMART" id="SM00388">
    <property type="entry name" value="HisKA"/>
    <property type="match status" value="1"/>
</dbReference>
<dbReference type="Gene3D" id="2.60.40.10">
    <property type="entry name" value="Immunoglobulins"/>
    <property type="match status" value="1"/>
</dbReference>
<keyword evidence="9" id="KW-1133">Transmembrane helix</keyword>
<feature type="domain" description="Histidine kinase" evidence="10">
    <location>
        <begin position="847"/>
        <end position="1071"/>
    </location>
</feature>
<sequence length="1075" mass="124082">MNNKYLFKKLFLIVNSCLIILFLNSLIEKVVFAEKICKYEQLTVEDGLSQSTVKKILQDSSGYMWFATMDGLNRYNGFEYRILRHENGNENSLTSSNITDILEDKNGNLWVATLKGLNKVNKKTLEVKRIYKNINGKKKIYNKSIFNLEMDDSGNIWIATSNGLDKYNVDNDEITSISEIKSKELINKIAKIKDEYLWLATKRGIKNIDLKSNKLTSHKWNNDLLNYGDISAIYLDDDNQLWVGSKDGQVIKYSIDTKEVEEINLEWDKKFSSIAITDFLQVDNNRLILSTEKGAIIIDKSNDYKVNYEDVLNIEDFKVNNILDLYKDKKDRIWIGKSNGINLINPYQPFSSDFTKIDSNKIIEDNSIRGMTFENDKEIWFGTDNGGLYLYNFENEEFLKFVHDKDNDRSLSSNKISNVEIDNDGMLWISTSEGIDKLNTKDYNIKRVINNENSGIACDYIKDIFIDSRNTMWIGTLEGLYTYDKKTNGITNLTYLIQENLKDTSVQVIYEDSKGNIWIGSAIRGGVLKYNAGTREVKIYQNNSNIENKLSSNEIRDIREDGLGNIWIATTDGLNKIETSTDNITVYNDSNGLINNYICCVLIDKENNPWVSTKLGLSKYDIKNGQFYNYTKVDGLQESEFHSNASCQANDKRMVFGGINGINSFYPQEIIENNVTKADAFIDSIKVNDAYKDFTEDLKLKYYENNIEFKFFITAYESFRNNIYQYKLEGYDNEWITIENKNEVKYTNLKPGKYEFKVRGRSRWGEYSDIKTENFCINQQIWKTPIAIGFYILISILIIILLWKYIYNLEKIVSKRTKELNEKLYQNDKLYHKLIQQEKSKNSLLINLSHELRTPLNVILSSLQLIRLIIKENKVLTEEQGNKYLTHIEKNSKSLLEVINDLIDTSKLDVGKYNINIKEYDIVSLTEELTLSMKDYIESKGIDLIIDPEVEEKIIECDKIAIERCITNLLSNAAKFTNKGGTILVLVNDIKDKEEVEVIVKDTGVGIPKEQQKGIFDRFIQGDNSNKVKEASSGIGLNLVKNLVKLHHGDIMVESELNKGSLFKIVLPYKQPRKE</sequence>
<comment type="caution">
    <text evidence="11">The sequence shown here is derived from an EMBL/GenBank/DDBJ whole genome shotgun (WGS) entry which is preliminary data.</text>
</comment>
<evidence type="ECO:0000256" key="5">
    <source>
        <dbReference type="ARBA" id="ARBA00022741"/>
    </source>
</evidence>
<dbReference type="InterPro" id="IPR015943">
    <property type="entry name" value="WD40/YVTN_repeat-like_dom_sf"/>
</dbReference>
<dbReference type="Proteomes" id="UP000775179">
    <property type="component" value="Unassembled WGS sequence"/>
</dbReference>
<dbReference type="Gene3D" id="3.30.565.10">
    <property type="entry name" value="Histidine kinase-like ATPase, C-terminal domain"/>
    <property type="match status" value="1"/>
</dbReference>
<keyword evidence="5" id="KW-0547">Nucleotide-binding</keyword>
<evidence type="ECO:0000256" key="1">
    <source>
        <dbReference type="ARBA" id="ARBA00000085"/>
    </source>
</evidence>
<dbReference type="SUPFAM" id="SSF63829">
    <property type="entry name" value="Calcium-dependent phosphotriesterase"/>
    <property type="match status" value="3"/>
</dbReference>
<dbReference type="CDD" id="cd00063">
    <property type="entry name" value="FN3"/>
    <property type="match status" value="1"/>
</dbReference>
<evidence type="ECO:0000256" key="3">
    <source>
        <dbReference type="ARBA" id="ARBA00022553"/>
    </source>
</evidence>
<dbReference type="Gene3D" id="1.10.287.130">
    <property type="match status" value="1"/>
</dbReference>
<dbReference type="InterPro" id="IPR011110">
    <property type="entry name" value="Reg_prop"/>
</dbReference>
<dbReference type="InterPro" id="IPR036890">
    <property type="entry name" value="HATPase_C_sf"/>
</dbReference>
<dbReference type="KEGG" id="cchv:BTM20_06965"/>
<dbReference type="Pfam" id="PF00512">
    <property type="entry name" value="HisKA"/>
    <property type="match status" value="1"/>
</dbReference>
<dbReference type="Pfam" id="PF02518">
    <property type="entry name" value="HATPase_c"/>
    <property type="match status" value="1"/>
</dbReference>
<dbReference type="InterPro" id="IPR004358">
    <property type="entry name" value="Sig_transdc_His_kin-like_C"/>
</dbReference>
<keyword evidence="9" id="KW-0812">Transmembrane</keyword>
<accession>A0ABD4RKE6</accession>
<evidence type="ECO:0000256" key="9">
    <source>
        <dbReference type="SAM" id="Phobius"/>
    </source>
</evidence>
<evidence type="ECO:0000256" key="6">
    <source>
        <dbReference type="ARBA" id="ARBA00022777"/>
    </source>
</evidence>
<dbReference type="Pfam" id="PF07495">
    <property type="entry name" value="Y_Y_Y"/>
    <property type="match status" value="1"/>
</dbReference>
<dbReference type="PROSITE" id="PS50109">
    <property type="entry name" value="HIS_KIN"/>
    <property type="match status" value="1"/>
</dbReference>
<dbReference type="EC" id="2.7.13.3" evidence="2"/>
<dbReference type="InterPro" id="IPR036097">
    <property type="entry name" value="HisK_dim/P_sf"/>
</dbReference>
<dbReference type="PANTHER" id="PTHR43547:SF2">
    <property type="entry name" value="HYBRID SIGNAL TRANSDUCTION HISTIDINE KINASE C"/>
    <property type="match status" value="1"/>
</dbReference>
<dbReference type="Gene3D" id="2.130.10.10">
    <property type="entry name" value="YVTN repeat-like/Quinoprotein amine dehydrogenase"/>
    <property type="match status" value="2"/>
</dbReference>
<keyword evidence="3" id="KW-0597">Phosphoprotein</keyword>
<evidence type="ECO:0000313" key="11">
    <source>
        <dbReference type="EMBL" id="MBX7291610.1"/>
    </source>
</evidence>
<name>A0ABD4RKE6_9CLOT</name>
<dbReference type="FunFam" id="3.30.565.10:FF:000037">
    <property type="entry name" value="Hybrid sensor histidine kinase/response regulator"/>
    <property type="match status" value="1"/>
</dbReference>
<comment type="catalytic activity">
    <reaction evidence="1">
        <text>ATP + protein L-histidine = ADP + protein N-phospho-L-histidine.</text>
        <dbReference type="EC" id="2.7.13.3"/>
    </reaction>
</comment>
<keyword evidence="9" id="KW-0472">Membrane</keyword>
<dbReference type="InterPro" id="IPR013783">
    <property type="entry name" value="Ig-like_fold"/>
</dbReference>
<dbReference type="InterPro" id="IPR005467">
    <property type="entry name" value="His_kinase_dom"/>
</dbReference>
<evidence type="ECO:0000256" key="7">
    <source>
        <dbReference type="ARBA" id="ARBA00022840"/>
    </source>
</evidence>
<dbReference type="RefSeq" id="WP_021875591.1">
    <property type="nucleotide sequence ID" value="NZ_CP018624.1"/>
</dbReference>
<evidence type="ECO:0000256" key="8">
    <source>
        <dbReference type="ARBA" id="ARBA00023012"/>
    </source>
</evidence>
<dbReference type="GeneID" id="66301604"/>
<dbReference type="GO" id="GO:0005524">
    <property type="term" value="F:ATP binding"/>
    <property type="evidence" value="ECO:0007669"/>
    <property type="project" value="UniProtKB-KW"/>
</dbReference>
<keyword evidence="7" id="KW-0067">ATP-binding</keyword>
<evidence type="ECO:0000256" key="4">
    <source>
        <dbReference type="ARBA" id="ARBA00022679"/>
    </source>
</evidence>
<proteinExistence type="predicted"/>
<protein>
    <recommendedName>
        <fullName evidence="2">histidine kinase</fullName>
        <ecNumber evidence="2">2.7.13.3</ecNumber>
    </recommendedName>
</protein>
<dbReference type="InterPro" id="IPR003661">
    <property type="entry name" value="HisK_dim/P_dom"/>
</dbReference>
<dbReference type="SUPFAM" id="SSF55874">
    <property type="entry name" value="ATPase domain of HSP90 chaperone/DNA topoisomerase II/histidine kinase"/>
    <property type="match status" value="1"/>
</dbReference>
<dbReference type="GO" id="GO:0004673">
    <property type="term" value="F:protein histidine kinase activity"/>
    <property type="evidence" value="ECO:0007669"/>
    <property type="project" value="UniProtKB-EC"/>
</dbReference>
<dbReference type="Pfam" id="PF07494">
    <property type="entry name" value="Reg_prop"/>
    <property type="match status" value="4"/>
</dbReference>
<organism evidence="11 12">
    <name type="scientific">Clostridium chauvoei</name>
    <dbReference type="NCBI Taxonomy" id="46867"/>
    <lineage>
        <taxon>Bacteria</taxon>
        <taxon>Bacillati</taxon>
        <taxon>Bacillota</taxon>
        <taxon>Clostridia</taxon>
        <taxon>Eubacteriales</taxon>
        <taxon>Clostridiaceae</taxon>
        <taxon>Clostridium</taxon>
    </lineage>
</organism>
<evidence type="ECO:0000256" key="2">
    <source>
        <dbReference type="ARBA" id="ARBA00012438"/>
    </source>
</evidence>
<dbReference type="InterPro" id="IPR003594">
    <property type="entry name" value="HATPase_dom"/>
</dbReference>
<evidence type="ECO:0000259" key="10">
    <source>
        <dbReference type="PROSITE" id="PS50109"/>
    </source>
</evidence>
<feature type="transmembrane region" description="Helical" evidence="9">
    <location>
        <begin position="786"/>
        <end position="806"/>
    </location>
</feature>
<dbReference type="SUPFAM" id="SSF47384">
    <property type="entry name" value="Homodimeric domain of signal transducing histidine kinase"/>
    <property type="match status" value="1"/>
</dbReference>
<keyword evidence="8" id="KW-0902">Two-component regulatory system</keyword>
<dbReference type="GO" id="GO:0000160">
    <property type="term" value="P:phosphorelay signal transduction system"/>
    <property type="evidence" value="ECO:0007669"/>
    <property type="project" value="UniProtKB-KW"/>
</dbReference>
<evidence type="ECO:0000313" key="12">
    <source>
        <dbReference type="Proteomes" id="UP000775179"/>
    </source>
</evidence>
<dbReference type="AlphaFoldDB" id="A0ABD4RKE6"/>
<gene>
    <name evidence="11" type="ORF">K4H94_11425</name>
</gene>
<dbReference type="InterPro" id="IPR011123">
    <property type="entry name" value="Y_Y_Y"/>
</dbReference>
<reference evidence="11 12" key="1">
    <citation type="submission" date="2021-08" db="EMBL/GenBank/DDBJ databases">
        <title>Genome sequence analysis of Clostridium chauvoei strains of European origin and evaluation of typing options for outbreak investigations.</title>
        <authorList>
            <person name="Abdel-Glil M."/>
            <person name="Thomas P."/>
            <person name="Seyboldt C."/>
        </authorList>
    </citation>
    <scope>NUCLEOTIDE SEQUENCE [LARGE SCALE GENOMIC DNA]</scope>
    <source>
        <strain evidence="11 12">S0260-09</strain>
    </source>
</reference>
<dbReference type="SMART" id="SM00387">
    <property type="entry name" value="HATPase_c"/>
    <property type="match status" value="1"/>
</dbReference>
<keyword evidence="6" id="KW-0418">Kinase</keyword>
<dbReference type="CDD" id="cd00082">
    <property type="entry name" value="HisKA"/>
    <property type="match status" value="1"/>
</dbReference>